<evidence type="ECO:0000259" key="10">
    <source>
        <dbReference type="PROSITE" id="PS00631"/>
    </source>
</evidence>
<keyword evidence="7 8" id="KW-0464">Manganese</keyword>
<feature type="binding site" evidence="8">
    <location>
        <position position="295"/>
    </location>
    <ligand>
        <name>Mn(2+)</name>
        <dbReference type="ChEBI" id="CHEBI:29035"/>
        <label>2</label>
    </ligand>
</feature>
<evidence type="ECO:0000256" key="6">
    <source>
        <dbReference type="ARBA" id="ARBA00022801"/>
    </source>
</evidence>
<gene>
    <name evidence="8" type="primary">pepA</name>
    <name evidence="11" type="ORF">SYV04_25295</name>
</gene>
<dbReference type="Gene3D" id="3.40.220.10">
    <property type="entry name" value="Leucine Aminopeptidase, subunit E, domain 1"/>
    <property type="match status" value="1"/>
</dbReference>
<feature type="active site" evidence="8">
    <location>
        <position position="284"/>
    </location>
</feature>
<dbReference type="InterPro" id="IPR011356">
    <property type="entry name" value="Leucine_aapep/pepB"/>
</dbReference>
<dbReference type="PROSITE" id="PS00631">
    <property type="entry name" value="CYTOSOL_AP"/>
    <property type="match status" value="1"/>
</dbReference>
<evidence type="ECO:0000256" key="5">
    <source>
        <dbReference type="ARBA" id="ARBA00022670"/>
    </source>
</evidence>
<organism evidence="11 12">
    <name type="scientific">Hyalangium rubrum</name>
    <dbReference type="NCBI Taxonomy" id="3103134"/>
    <lineage>
        <taxon>Bacteria</taxon>
        <taxon>Pseudomonadati</taxon>
        <taxon>Myxococcota</taxon>
        <taxon>Myxococcia</taxon>
        <taxon>Myxococcales</taxon>
        <taxon>Cystobacterineae</taxon>
        <taxon>Archangiaceae</taxon>
        <taxon>Hyalangium</taxon>
    </lineage>
</organism>
<feature type="domain" description="Cytosol aminopeptidase" evidence="10">
    <location>
        <begin position="352"/>
        <end position="359"/>
    </location>
</feature>
<protein>
    <recommendedName>
        <fullName evidence="8">Probable cytosol aminopeptidase</fullName>
        <ecNumber evidence="8">3.4.11.1</ecNumber>
    </recommendedName>
    <alternativeName>
        <fullName evidence="8">Leucine aminopeptidase</fullName>
        <shortName evidence="8">LAP</shortName>
        <ecNumber evidence="8">3.4.11.10</ecNumber>
    </alternativeName>
    <alternativeName>
        <fullName evidence="8">Leucyl aminopeptidase</fullName>
    </alternativeName>
</protein>
<dbReference type="PANTHER" id="PTHR11963:SF23">
    <property type="entry name" value="CYTOSOL AMINOPEPTIDASE"/>
    <property type="match status" value="1"/>
</dbReference>
<evidence type="ECO:0000256" key="1">
    <source>
        <dbReference type="ARBA" id="ARBA00000135"/>
    </source>
</evidence>
<keyword evidence="4 8" id="KW-0031">Aminopeptidase</keyword>
<dbReference type="Gene3D" id="3.40.630.10">
    <property type="entry name" value="Zn peptidases"/>
    <property type="match status" value="1"/>
</dbReference>
<dbReference type="NCBIfam" id="NF002083">
    <property type="entry name" value="PRK00913.3-5"/>
    <property type="match status" value="1"/>
</dbReference>
<keyword evidence="12" id="KW-1185">Reference proteome</keyword>
<proteinExistence type="inferred from homology"/>
<dbReference type="GO" id="GO:0004177">
    <property type="term" value="F:aminopeptidase activity"/>
    <property type="evidence" value="ECO:0007669"/>
    <property type="project" value="UniProtKB-KW"/>
</dbReference>
<keyword evidence="5 8" id="KW-0645">Protease</keyword>
<dbReference type="EC" id="3.4.11.1" evidence="8"/>
<evidence type="ECO:0000313" key="12">
    <source>
        <dbReference type="Proteomes" id="UP001291309"/>
    </source>
</evidence>
<sequence length="534" mass="56491">MNFSFVSGDVVRAGGTLLVIPLFDGDLGDSAPAPLIAADKALEGQLRAAASQEGFKGKADQTLVLHTLGKLETARVVLLGLGARARFTPEVLRQAAGRVAKTAQKLKVTELTFTLPSTEASEATVRAIVEGLLLGAYRFDRYKTSGKEEKNAPRLNTVRLALPEGTSKSRELEAAVKLGQRVAEATNWARDLVNEPPNVVNPERLAEAAQEVAKETGIKATIGGRREIERLNMGMFLGVAQGSANEPRLIHLAYVPKNAKDAKRAPVALVGKAITFDSGGLSLKPADSMIEMKTDMAGSAAVMAAMRVIGEIKPPFPVHAFIGACENMPSGTAYRPGDILTSRAGKTVEITNTDAEGRLVLGDILTWACEHKPAAVIDLATLTGACVVALGNYIVGAFGEHDTTVQGVLEAARTAGEEMWRMPVTDLQKDALRSEVADMKNAGERWGGAINAALFLKEFVGDTPWVHLDIAGPSTSPKERGYFNKGATGVGVRTLVEYVRARAATQESQPEPETAAPVKPAKGAKAGKGKSARG</sequence>
<dbReference type="EC" id="3.4.11.10" evidence="8"/>
<feature type="binding site" evidence="8">
    <location>
        <position position="272"/>
    </location>
    <ligand>
        <name>Mn(2+)</name>
        <dbReference type="ChEBI" id="CHEBI:29035"/>
        <label>2</label>
    </ligand>
</feature>
<dbReference type="InterPro" id="IPR043472">
    <property type="entry name" value="Macro_dom-like"/>
</dbReference>
<comment type="similarity">
    <text evidence="3 8">Belongs to the peptidase M17 family.</text>
</comment>
<comment type="cofactor">
    <cofactor evidence="8">
        <name>Mn(2+)</name>
        <dbReference type="ChEBI" id="CHEBI:29035"/>
    </cofactor>
    <text evidence="8">Binds 2 manganese ions per subunit.</text>
</comment>
<dbReference type="CDD" id="cd00433">
    <property type="entry name" value="Peptidase_M17"/>
    <property type="match status" value="1"/>
</dbReference>
<keyword evidence="8" id="KW-0963">Cytoplasm</keyword>
<feature type="region of interest" description="Disordered" evidence="9">
    <location>
        <begin position="503"/>
        <end position="534"/>
    </location>
</feature>
<dbReference type="HAMAP" id="MF_00181">
    <property type="entry name" value="Cytosol_peptidase_M17"/>
    <property type="match status" value="1"/>
</dbReference>
<dbReference type="PANTHER" id="PTHR11963">
    <property type="entry name" value="LEUCINE AMINOPEPTIDASE-RELATED"/>
    <property type="match status" value="1"/>
</dbReference>
<dbReference type="Proteomes" id="UP001291309">
    <property type="component" value="Unassembled WGS sequence"/>
</dbReference>
<feature type="compositionally biased region" description="Low complexity" evidence="9">
    <location>
        <begin position="515"/>
        <end position="524"/>
    </location>
</feature>
<feature type="active site" evidence="8">
    <location>
        <position position="358"/>
    </location>
</feature>
<reference evidence="11 12" key="1">
    <citation type="submission" date="2023-12" db="EMBL/GenBank/DDBJ databases">
        <title>the genome sequence of Hyalangium sp. s54d21.</title>
        <authorList>
            <person name="Zhang X."/>
        </authorList>
    </citation>
    <scope>NUCLEOTIDE SEQUENCE [LARGE SCALE GENOMIC DNA]</scope>
    <source>
        <strain evidence="12">s54d21</strain>
    </source>
</reference>
<dbReference type="SUPFAM" id="SSF52949">
    <property type="entry name" value="Macro domain-like"/>
    <property type="match status" value="1"/>
</dbReference>
<name>A0ABU5H9G9_9BACT</name>
<dbReference type="SUPFAM" id="SSF53187">
    <property type="entry name" value="Zn-dependent exopeptidases"/>
    <property type="match status" value="1"/>
</dbReference>
<evidence type="ECO:0000256" key="2">
    <source>
        <dbReference type="ARBA" id="ARBA00000967"/>
    </source>
</evidence>
<comment type="function">
    <text evidence="8">Presumably involved in the processing and regular turnover of intracellular proteins. Catalyzes the removal of unsubstituted N-terminal amino acids from various peptides.</text>
</comment>
<evidence type="ECO:0000256" key="8">
    <source>
        <dbReference type="HAMAP-Rule" id="MF_00181"/>
    </source>
</evidence>
<dbReference type="InterPro" id="IPR000819">
    <property type="entry name" value="Peptidase_M17_C"/>
</dbReference>
<feature type="binding site" evidence="8">
    <location>
        <position position="277"/>
    </location>
    <ligand>
        <name>Mn(2+)</name>
        <dbReference type="ChEBI" id="CHEBI:29035"/>
        <label>1</label>
    </ligand>
</feature>
<evidence type="ECO:0000256" key="3">
    <source>
        <dbReference type="ARBA" id="ARBA00009528"/>
    </source>
</evidence>
<comment type="subcellular location">
    <subcellularLocation>
        <location evidence="8">Cytoplasm</location>
    </subcellularLocation>
</comment>
<feature type="binding site" evidence="8">
    <location>
        <position position="354"/>
    </location>
    <ligand>
        <name>Mn(2+)</name>
        <dbReference type="ChEBI" id="CHEBI:29035"/>
        <label>1</label>
    </ligand>
</feature>
<dbReference type="NCBIfam" id="NF002073">
    <property type="entry name" value="PRK00913.1-2"/>
    <property type="match status" value="1"/>
</dbReference>
<keyword evidence="6 8" id="KW-0378">Hydrolase</keyword>
<comment type="catalytic activity">
    <reaction evidence="2 8">
        <text>Release of an N-terminal amino acid, preferentially leucine, but not glutamic or aspartic acids.</text>
        <dbReference type="EC" id="3.4.11.10"/>
    </reaction>
</comment>
<dbReference type="RefSeq" id="WP_321548457.1">
    <property type="nucleotide sequence ID" value="NZ_JAXIVS010000009.1"/>
</dbReference>
<dbReference type="PRINTS" id="PR00481">
    <property type="entry name" value="LAMNOPPTDASE"/>
</dbReference>
<comment type="catalytic activity">
    <reaction evidence="1 8">
        <text>Release of an N-terminal amino acid, Xaa-|-Yaa-, in which Xaa is preferably Leu, but may be other amino acids including Pro although not Arg or Lys, and Yaa may be Pro. Amino acid amides and methyl esters are also readily hydrolyzed, but rates on arylamides are exceedingly low.</text>
        <dbReference type="EC" id="3.4.11.1"/>
    </reaction>
</comment>
<evidence type="ECO:0000256" key="9">
    <source>
        <dbReference type="SAM" id="MobiDB-lite"/>
    </source>
</evidence>
<keyword evidence="8" id="KW-0479">Metal-binding</keyword>
<dbReference type="NCBIfam" id="NF002076">
    <property type="entry name" value="PRK00913.2-3"/>
    <property type="match status" value="1"/>
</dbReference>
<dbReference type="Pfam" id="PF00883">
    <property type="entry name" value="Peptidase_M17"/>
    <property type="match status" value="1"/>
</dbReference>
<dbReference type="Pfam" id="PF02789">
    <property type="entry name" value="Peptidase_M17_N"/>
    <property type="match status" value="1"/>
</dbReference>
<accession>A0ABU5H9G9</accession>
<evidence type="ECO:0000256" key="7">
    <source>
        <dbReference type="ARBA" id="ARBA00023211"/>
    </source>
</evidence>
<comment type="caution">
    <text evidence="11">The sequence shown here is derived from an EMBL/GenBank/DDBJ whole genome shotgun (WGS) entry which is preliminary data.</text>
</comment>
<dbReference type="NCBIfam" id="NF002074">
    <property type="entry name" value="PRK00913.1-4"/>
    <property type="match status" value="1"/>
</dbReference>
<feature type="compositionally biased region" description="Basic residues" evidence="9">
    <location>
        <begin position="525"/>
        <end position="534"/>
    </location>
</feature>
<dbReference type="InterPro" id="IPR008283">
    <property type="entry name" value="Peptidase_M17_N"/>
</dbReference>
<feature type="binding site" evidence="8">
    <location>
        <position position="356"/>
    </location>
    <ligand>
        <name>Mn(2+)</name>
        <dbReference type="ChEBI" id="CHEBI:29035"/>
        <label>1</label>
    </ligand>
</feature>
<dbReference type="EMBL" id="JAXIVS010000009">
    <property type="protein sequence ID" value="MDY7229734.1"/>
    <property type="molecule type" value="Genomic_DNA"/>
</dbReference>
<feature type="binding site" evidence="8">
    <location>
        <position position="277"/>
    </location>
    <ligand>
        <name>Mn(2+)</name>
        <dbReference type="ChEBI" id="CHEBI:29035"/>
        <label>2</label>
    </ligand>
</feature>
<evidence type="ECO:0000256" key="4">
    <source>
        <dbReference type="ARBA" id="ARBA00022438"/>
    </source>
</evidence>
<dbReference type="InterPro" id="IPR023042">
    <property type="entry name" value="Peptidase_M17_leu_NH2_pept"/>
</dbReference>
<evidence type="ECO:0000313" key="11">
    <source>
        <dbReference type="EMBL" id="MDY7229734.1"/>
    </source>
</evidence>
<feature type="binding site" evidence="8">
    <location>
        <position position="356"/>
    </location>
    <ligand>
        <name>Mn(2+)</name>
        <dbReference type="ChEBI" id="CHEBI:29035"/>
        <label>2</label>
    </ligand>
</feature>